<evidence type="ECO:0000313" key="2">
    <source>
        <dbReference type="Proteomes" id="UP001227268"/>
    </source>
</evidence>
<sequence>MKRMLSGREVENLKGANAFKMLMSGDNKEEDEDWRVAESDLKGDGKGVVGRRNAPFDKVEPTANLIKLLLGVDKKWVHGLPWDTPYELPGTGRVLITVLKANHCPGSSLFLFEGKQTVNAGDSAIKRAYVVGKRTGGTCTAVISELSWAEMVLYPAMKDKKLNVVYLYTTYLNPQVSPQYDVLYQFRLLSSLLIVLLSLATAVITACASPAKRTVLGIGTEDAPEVKLEYSEEPGIEPNLEGQADAGMQEKGKRLMRDWLVKQEDNVKAETGGADGTESKKRGRTLVIMGTYSIGKERIVKELHAMLTTDPLEATIHLVPLQTIQVDRLQPYLHKLKDHFSRVLAFRPTGCTYSPPAGTNMLPDINMVIRLDQKRSFTDAYLVRCEGRHISSRFSVSLSENTRAPFELSCFASSCPGLDVKMIATVNVGNEKSEGKKKKWWEKWQAEKVKHNKPGCRRYSNIEMLPTGNVACIVKDKAVSSHCNVVSMAAAFNLIPYAELPQKDVKKPPSQAPDFYLFR</sequence>
<proteinExistence type="predicted"/>
<name>A0ACC2VPU1_9TREE</name>
<keyword evidence="2" id="KW-1185">Reference proteome</keyword>
<gene>
    <name evidence="1" type="ORF">QFC21_003690</name>
</gene>
<reference evidence="1" key="1">
    <citation type="submission" date="2023-04" db="EMBL/GenBank/DDBJ databases">
        <title>Draft Genome sequencing of Naganishia species isolated from polar environments using Oxford Nanopore Technology.</title>
        <authorList>
            <person name="Leo P."/>
            <person name="Venkateswaran K."/>
        </authorList>
    </citation>
    <scope>NUCLEOTIDE SEQUENCE</scope>
    <source>
        <strain evidence="1">MNA-CCFEE 5423</strain>
    </source>
</reference>
<dbReference type="EMBL" id="JASBWT010000011">
    <property type="protein sequence ID" value="KAJ9100646.1"/>
    <property type="molecule type" value="Genomic_DNA"/>
</dbReference>
<protein>
    <submittedName>
        <fullName evidence="1">Uncharacterized protein</fullName>
    </submittedName>
</protein>
<organism evidence="1 2">
    <name type="scientific">Naganishia friedmannii</name>
    <dbReference type="NCBI Taxonomy" id="89922"/>
    <lineage>
        <taxon>Eukaryota</taxon>
        <taxon>Fungi</taxon>
        <taxon>Dikarya</taxon>
        <taxon>Basidiomycota</taxon>
        <taxon>Agaricomycotina</taxon>
        <taxon>Tremellomycetes</taxon>
        <taxon>Filobasidiales</taxon>
        <taxon>Filobasidiaceae</taxon>
        <taxon>Naganishia</taxon>
    </lineage>
</organism>
<accession>A0ACC2VPU1</accession>
<evidence type="ECO:0000313" key="1">
    <source>
        <dbReference type="EMBL" id="KAJ9100646.1"/>
    </source>
</evidence>
<comment type="caution">
    <text evidence="1">The sequence shown here is derived from an EMBL/GenBank/DDBJ whole genome shotgun (WGS) entry which is preliminary data.</text>
</comment>
<dbReference type="Proteomes" id="UP001227268">
    <property type="component" value="Unassembled WGS sequence"/>
</dbReference>